<dbReference type="Proteomes" id="UP000214646">
    <property type="component" value="Unassembled WGS sequence"/>
</dbReference>
<feature type="region of interest" description="Disordered" evidence="3">
    <location>
        <begin position="3176"/>
        <end position="3198"/>
    </location>
</feature>
<feature type="region of interest" description="Disordered" evidence="3">
    <location>
        <begin position="3865"/>
        <end position="3921"/>
    </location>
</feature>
<keyword evidence="6" id="KW-1185">Reference proteome</keyword>
<dbReference type="InterPro" id="IPR036278">
    <property type="entry name" value="Sialidase_sf"/>
</dbReference>
<organism evidence="5 6">
    <name type="scientific">Fimbriiglobus ruber</name>
    <dbReference type="NCBI Taxonomy" id="1908690"/>
    <lineage>
        <taxon>Bacteria</taxon>
        <taxon>Pseudomonadati</taxon>
        <taxon>Planctomycetota</taxon>
        <taxon>Planctomycetia</taxon>
        <taxon>Gemmatales</taxon>
        <taxon>Gemmataceae</taxon>
        <taxon>Fimbriiglobus</taxon>
    </lineage>
</organism>
<dbReference type="SUPFAM" id="SSF49785">
    <property type="entry name" value="Galactose-binding domain-like"/>
    <property type="match status" value="2"/>
</dbReference>
<accession>A0A225DSY1</accession>
<dbReference type="Gene3D" id="2.60.120.260">
    <property type="entry name" value="Galactose-binding domain-like"/>
    <property type="match status" value="2"/>
</dbReference>
<evidence type="ECO:0000313" key="5">
    <source>
        <dbReference type="EMBL" id="OWK40279.1"/>
    </source>
</evidence>
<evidence type="ECO:0000313" key="6">
    <source>
        <dbReference type="Proteomes" id="UP000214646"/>
    </source>
</evidence>
<feature type="compositionally biased region" description="Low complexity" evidence="3">
    <location>
        <begin position="3878"/>
        <end position="3892"/>
    </location>
</feature>
<dbReference type="SUPFAM" id="SSF110296">
    <property type="entry name" value="Oligoxyloglucan reducing end-specific cellobiohydrolase"/>
    <property type="match status" value="1"/>
</dbReference>
<dbReference type="RefSeq" id="WP_088256227.1">
    <property type="nucleotide sequence ID" value="NZ_NIDE01000008.1"/>
</dbReference>
<dbReference type="GO" id="GO:0006508">
    <property type="term" value="P:proteolysis"/>
    <property type="evidence" value="ECO:0007669"/>
    <property type="project" value="UniProtKB-KW"/>
</dbReference>
<feature type="domain" description="P/Homo B" evidence="4">
    <location>
        <begin position="1788"/>
        <end position="1951"/>
    </location>
</feature>
<name>A0A225DSY1_9BACT</name>
<gene>
    <name evidence="5" type="ORF">FRUB_05198</name>
</gene>
<protein>
    <submittedName>
        <fullName evidence="5">Phage neck protein</fullName>
    </submittedName>
</protein>
<dbReference type="SUPFAM" id="SSF50939">
    <property type="entry name" value="Sialidases"/>
    <property type="match status" value="1"/>
</dbReference>
<evidence type="ECO:0000256" key="1">
    <source>
        <dbReference type="ARBA" id="ARBA00022670"/>
    </source>
</evidence>
<evidence type="ECO:0000256" key="2">
    <source>
        <dbReference type="ARBA" id="ARBA00022801"/>
    </source>
</evidence>
<dbReference type="Pfam" id="PF01483">
    <property type="entry name" value="P_proprotein"/>
    <property type="match status" value="2"/>
</dbReference>
<evidence type="ECO:0000259" key="4">
    <source>
        <dbReference type="PROSITE" id="PS51829"/>
    </source>
</evidence>
<dbReference type="Gene3D" id="2.130.10.10">
    <property type="entry name" value="YVTN repeat-like/Quinoprotein amine dehydrogenase"/>
    <property type="match status" value="1"/>
</dbReference>
<feature type="domain" description="P/Homo B" evidence="4">
    <location>
        <begin position="1151"/>
        <end position="1320"/>
    </location>
</feature>
<dbReference type="GO" id="GO:0004252">
    <property type="term" value="F:serine-type endopeptidase activity"/>
    <property type="evidence" value="ECO:0007669"/>
    <property type="project" value="InterPro"/>
</dbReference>
<keyword evidence="1" id="KW-0645">Protease</keyword>
<keyword evidence="2" id="KW-0378">Hydrolase</keyword>
<sequence>MSRRTLPEVLRHMAFKTRVVGRKRYLLNLETIEERLAPAVLPTPTVVSPTATTASVALPSTAAVNFINPQVVADPTNPLNQVLVATSVLNSTPTDLGIVAEKSTDGGVTWTAITGFQAGTNTTGSPLGGFTSIRDPNISSFTSPNSYAYASDISVAFGRDGELYFVYLVHNIGKTSGSVVFQEGTFASGAVNSSYSTIYQWIGQDTANNPVIAVDNNLPSFTDPTTATTQTDTMDSAAGQSKAIYIAWNGGDSAAPAGDLNGSGLTFNPSPILAAVSGNDGGTWTEPVPVSDSGYLPATTANGVAEGAAPQIAFSPTSSANPGSLVFVWPTMDAGAAYSTISYDVSQPDSGSATHSAASVVIVPYNVGNNPQSSSPIKDAIAAVSPATVDTPSVTTFTLPISAASFSDPNFSLADVSISLAVVAQSLDQLSIKLTAPTGQSVTLLENQTNGDATTKGNIPGTNTLSFGVLPPPATPTNPYVAMGLGVDNNDLQAGTGATATALIPGVLTAINVTNTGSFYTTPPTVTITPAVGDTTGAGATATALINNGHVTGIVITNPGSGYTKAPIITITGGGGSNATATASFVAGFGGPTTGEVTSIPVTNGGFGYLVPPTIIITPAPGDTTGAGATATANITNGVVTGITITNPGSGYTLAPTVSIVGQPATSTVFNSNGPRRINDLNTTFPYIGVYRPEDLSLGTTIAEQLGINGDTPAQLAGNYVLTITDFRHDTTNPIPPEYLNGFSLNFTSGVTSGFNTDATLPNLNPNTATQNTDAQGKQITNATSVPNGPSFQSNTLTKFAVEPTAGIPSAVTIGFDTSVGSASPFSGQFYVGYTSATVKNGVLTDTNIEVEAGTIQGAGINWNTGIPVQVNDDSITDDISEGNRQQLIPSLTVDSTTGTLIVTWYDTRLDASVTRAATYIATSIDGGQTFSSQTFEQNAPPPFLNQPKQATDIVSDTTYTLEPVPTNIPLAGADGVGIRQSVIASGGIIYAYWTGNADAAGSGIFSAKAETAAGPRVVSGDLGTVTGPSAVSGFDQFGNAVSETYNTSIATDGTSGIDAFVVTFDRPIDPTQFAAMSVAQLSQLFQVQYRNPYASLSVAATSIPVGSVEVIYQNNPNTNPAHPGVPYGPTNVLVHLQTPQFAVGTYSYAVGPGILDDVESFKSGYIAESSGATAYGPATGSGPSVTIATIPVPASVPSVTITAVTVTLNIAQSGFFPSANQLVLTLIAPNGTQIPLSINEPPGSSADNFTNTTFTATATVPIASGTPPFTGTFKPDGNLLALNGTTAIGNWQLKITNDWSFGSGTLTSWSVAVQTTQWLSLHNLMDQNANAITDETSGVDQFAIPTPVNGVPFSAPYTTNTQPLIIPGPHVLDNLTALTNGQANDPTLALNTGANTLNVTFDRLMNTNTAAGPVFNAADIIRITGPSGTGIDGTGVLYDRSTGTATAASAFTGSGATATAAIDPVTGAVTGITVTAPGSNYDEVTVTITPALGDTTGGGATANAVVAYNGTISSFTITDPGSKYSLPPIVTITPVPITVTPLATGTGAAASASISGGGVSGITVTNPGSGYSPVAGPVSSVVMVNGGSKYSQFTEVFFSGGGGTGAAGTPIISASGVITGIAITAGGSGYTSAPTITIFDPDTPGGSGASALAVIAQPVLVSITRAPGDTTGVGATATALVVNGQITGITVTSPGSGYKFPPVITIVPLTTFQITFPTQILSGSYSIQVDPLFAAQTTLPNPAGTGTEPELVDTNLNAGVDNLTQATNVATGVDAHNSYSAAFSGSSNPSATIPAASGSVPGVVEFPIAVPDNFLINVDANPQHPNQIQVQVNISNTVADSNDVGQLIADLVAPDGTTIRLFENAGNSKQPGGTLWFSNTTFEDNGVTPITSNAAVQPFDKGPYNPQFPLDVLNGKQASGTWVLRITNTGAETPSLTKWSLTLPYITTGSGLGEPTADAFTVPFRVFNQNPTDPLSQQTWTPVGPAPDYGADSTTARTTAIAVDPSDPSGNTVYIGAASGGIWKTTDFLTTDPNGPTWIPLTDNGPAFSLNIASIAVVGRNDDPNQSMIFAMTGEGNGPGFASTPGVGVLRSLDGGRTWTVLDSSNNADATDPTGLAVSAISASTRDHVFNGGFGYKIIVDPTLTASGNAIVYLAGGLGATAEIGVWRSTDSGLHWTQIQGGIATDIVLAAGSAGTGGQLTTLYAAFEGQGVYADFNAPVQNSMTLMAGNASPFVNGSYVNNDATAPVQVGLATNNVSPNGDFGRIVLATPDLTSNAFENLNYQGWLYALVVSLQGTLQGLYLTKDGGANWTKVNLAAYTPKVGYSYGTNDYTQGQLNPFGAVPFGTQGNYDVAMTIDPTNPNVVYIGGSNDGAQTGTGLIRVDTTGIFDAQAMVAYDNSLTSGGAQFATTGGVALSGGGTVTNPNSLNSGAMLGAGQAYGVNGIYTTNTGLLNVYHNPADPFGASELDFSNVSSFENTGTGATWMPVSGVEVATDVHRIVAIVDPLTGLTRLIVGDDQGVGSAVVDANGNTVTSLGSTALPGNVRNGNLQTIQYYQGATQPSQLAAEINDAMFYGGAQDDGFGFSNANVLQTGEGSSTGLLSFSGSTGDATGVQTAQTGNGNDYVFKWPCCGAPAPTEFLLAGPAGGEVGSLGLGLVQPTDNPYTSTGNWAYVGGNRFTVNPIDPNAVAIGSETTSTLFLTTNLGQIWNQTTGGSGTNAFNGTSTASAYGAPSPTNPNQLDNFIYNGTSNGDIYVSFTGGGGTNWINISAGLDGSAVQQIVTDPVHGSHDAYAVTTTGVFFMPNSSAANPTWIPISGNLFTLQKSIFGDANTGSAGSFTAALQNLTTIAADWRYAIPSTTNPGTTFPVLYVGGQGGVFRSVDNGKTWSLYPAASTYTYTDPTTGQTSQYAIGAGGNMTDALVTQIQLSLGNIDPSTGLPVQSTGGLDLLTAYTYGRGTWVIRLGTPQTDPVAAAIAPDQAVAQSGPRVIGVTVDDTQANTLDVQFSSPVLATTFTTGNIQLTDADGNALTVDSVTPIVDTVGPTGQSAIPVAPSDYHDLFQIVYTPDAVAGPLEVVIGQDETNASLALATATTAGGGVSAIAVASGGSGYKVAPNVTITGGGGTGATAVASFLNGAVTAITVTNPGSGYTSTPTVTIDYPGTFISDYAGFPMNQNGNSTNGEAAPDPNNGATPANGDLGYSADSYHGYVNIPAPPASTTTTTGNLFIDMPDVTIAGQPVRVVVTAEDPNTGLPLTNFTGTVTFTTSDPYLTTPGSSPDPILAAAGLPASYTFTAADQGVHVFSVTFEKASAPPVTSQTWLDVHNTSNQMADAKAFLTVNAAAASQFLVGEPTTTPPATPAAATATLAGTGVGAINLTTGGSGYEVVPTVYITGGGGTGATAVASVSPAGVVTGITVTNPGTGYTVAPTVVIADQVQAGAATTFTVTAVDHFGNVATSYTGTPVFTSSDTKAAFAPASYTFTSGTGSGFDNGTHTFVDGVTFATTGVQATATAALTGTGVGPITLTNAGSGYTTNPNVIITGGGGTGATAVASHPVQSITLTNAGSGYTSTPTVTITGGGGTGATATAIISGGQVTGFTLLTNGTGYASAPTVTITGGGGSGASGTTKLGNIITGIVVTNPGIGYTSAPTVAIDYPAQTITATDAATTTPVIPEPPPTPPVPAGPLTGTSNGIVVVPGTAVTFTVSYPSSVVAGTDHDVVVTAKDKYGNTAIGFTGTVTFTTTDPGTQTTLPTSYTFTSGVGAGFDDGVHVFSAAANDGATLTKVGTWSITATDTADKILGSATGIQVTPAATSTLTVAGFPTPTVAGVAHSFTVSAFDKFGNLTPAYTGTVVFTSTDVQASFAPRRTPSRVRAPVRTRSPTARPSRRPAPSRSPRPIRPTRPSRARKAASWSPPRPRPS</sequence>
<dbReference type="OrthoDB" id="7294637at2"/>
<reference evidence="6" key="1">
    <citation type="submission" date="2017-06" db="EMBL/GenBank/DDBJ databases">
        <title>Genome analysis of Fimbriiglobus ruber SP5, the first member of the order Planctomycetales with confirmed chitinolytic capability.</title>
        <authorList>
            <person name="Ravin N.V."/>
            <person name="Rakitin A.L."/>
            <person name="Ivanova A.A."/>
            <person name="Beletsky A.V."/>
            <person name="Kulichevskaya I.S."/>
            <person name="Mardanov A.V."/>
            <person name="Dedysh S.N."/>
        </authorList>
    </citation>
    <scope>NUCLEOTIDE SEQUENCE [LARGE SCALE GENOMIC DNA]</scope>
    <source>
        <strain evidence="6">SP5</strain>
    </source>
</reference>
<proteinExistence type="predicted"/>
<dbReference type="PROSITE" id="PS51829">
    <property type="entry name" value="P_HOMO_B"/>
    <property type="match status" value="2"/>
</dbReference>
<dbReference type="InterPro" id="IPR002884">
    <property type="entry name" value="P_dom"/>
</dbReference>
<dbReference type="InterPro" id="IPR008979">
    <property type="entry name" value="Galactose-bd-like_sf"/>
</dbReference>
<comment type="caution">
    <text evidence="5">The sequence shown here is derived from an EMBL/GenBank/DDBJ whole genome shotgun (WGS) entry which is preliminary data.</text>
</comment>
<dbReference type="InterPro" id="IPR015943">
    <property type="entry name" value="WD40/YVTN_repeat-like_dom_sf"/>
</dbReference>
<dbReference type="EMBL" id="NIDE01000008">
    <property type="protein sequence ID" value="OWK40279.1"/>
    <property type="molecule type" value="Genomic_DNA"/>
</dbReference>
<evidence type="ECO:0000256" key="3">
    <source>
        <dbReference type="SAM" id="MobiDB-lite"/>
    </source>
</evidence>